<evidence type="ECO:0000313" key="9">
    <source>
        <dbReference type="Proteomes" id="UP001150941"/>
    </source>
</evidence>
<evidence type="ECO:0000256" key="2">
    <source>
        <dbReference type="ARBA" id="ARBA00022692"/>
    </source>
</evidence>
<evidence type="ECO:0000256" key="6">
    <source>
        <dbReference type="SAM" id="Phobius"/>
    </source>
</evidence>
<feature type="domain" description="Rhodopsin" evidence="7">
    <location>
        <begin position="29"/>
        <end position="272"/>
    </location>
</feature>
<dbReference type="PANTHER" id="PTHR33048:SF47">
    <property type="entry name" value="INTEGRAL MEMBRANE PROTEIN-RELATED"/>
    <property type="match status" value="1"/>
</dbReference>
<dbReference type="RefSeq" id="XP_058335112.1">
    <property type="nucleotide sequence ID" value="XM_058471971.1"/>
</dbReference>
<keyword evidence="2 6" id="KW-0812">Transmembrane</keyword>
<dbReference type="Pfam" id="PF20684">
    <property type="entry name" value="Fung_rhodopsin"/>
    <property type="match status" value="1"/>
</dbReference>
<feature type="transmembrane region" description="Helical" evidence="6">
    <location>
        <begin position="130"/>
        <end position="152"/>
    </location>
</feature>
<accession>A0A9W9PKM1</accession>
<name>A0A9W9PKM1_9EURO</name>
<dbReference type="PANTHER" id="PTHR33048">
    <property type="entry name" value="PTH11-LIKE INTEGRAL MEMBRANE PROTEIN (AFU_ORTHOLOGUE AFUA_5G11245)"/>
    <property type="match status" value="1"/>
</dbReference>
<evidence type="ECO:0000256" key="3">
    <source>
        <dbReference type="ARBA" id="ARBA00022989"/>
    </source>
</evidence>
<reference evidence="8" key="2">
    <citation type="journal article" date="2023" name="IMA Fungus">
        <title>Comparative genomic study of the Penicillium genus elucidates a diverse pangenome and 15 lateral gene transfer events.</title>
        <authorList>
            <person name="Petersen C."/>
            <person name="Sorensen T."/>
            <person name="Nielsen M.R."/>
            <person name="Sondergaard T.E."/>
            <person name="Sorensen J.L."/>
            <person name="Fitzpatrick D.A."/>
            <person name="Frisvad J.C."/>
            <person name="Nielsen K.L."/>
        </authorList>
    </citation>
    <scope>NUCLEOTIDE SEQUENCE</scope>
    <source>
        <strain evidence="8">IBT 19713</strain>
    </source>
</reference>
<gene>
    <name evidence="8" type="ORF">N7468_002674</name>
</gene>
<dbReference type="EMBL" id="JAPQKS010000002">
    <property type="protein sequence ID" value="KAJ5247691.1"/>
    <property type="molecule type" value="Genomic_DNA"/>
</dbReference>
<comment type="caution">
    <text evidence="8">The sequence shown here is derived from an EMBL/GenBank/DDBJ whole genome shotgun (WGS) entry which is preliminary data.</text>
</comment>
<feature type="transmembrane region" description="Helical" evidence="6">
    <location>
        <begin position="101"/>
        <end position="118"/>
    </location>
</feature>
<evidence type="ECO:0000313" key="8">
    <source>
        <dbReference type="EMBL" id="KAJ5247691.1"/>
    </source>
</evidence>
<dbReference type="GeneID" id="83199274"/>
<evidence type="ECO:0000259" key="7">
    <source>
        <dbReference type="Pfam" id="PF20684"/>
    </source>
</evidence>
<feature type="transmembrane region" description="Helical" evidence="6">
    <location>
        <begin position="44"/>
        <end position="67"/>
    </location>
</feature>
<dbReference type="Proteomes" id="UP001150941">
    <property type="component" value="Unassembled WGS sequence"/>
</dbReference>
<evidence type="ECO:0000256" key="1">
    <source>
        <dbReference type="ARBA" id="ARBA00004141"/>
    </source>
</evidence>
<dbReference type="AlphaFoldDB" id="A0A9W9PKM1"/>
<keyword evidence="9" id="KW-1185">Reference proteome</keyword>
<feature type="transmembrane region" description="Helical" evidence="6">
    <location>
        <begin position="176"/>
        <end position="198"/>
    </location>
</feature>
<keyword evidence="3 6" id="KW-1133">Transmembrane helix</keyword>
<dbReference type="InterPro" id="IPR049326">
    <property type="entry name" value="Rhodopsin_dom_fungi"/>
</dbReference>
<reference evidence="8" key="1">
    <citation type="submission" date="2022-11" db="EMBL/GenBank/DDBJ databases">
        <authorList>
            <person name="Petersen C."/>
        </authorList>
    </citation>
    <scope>NUCLEOTIDE SEQUENCE</scope>
    <source>
        <strain evidence="8">IBT 19713</strain>
    </source>
</reference>
<feature type="transmembrane region" description="Helical" evidence="6">
    <location>
        <begin position="12"/>
        <end position="32"/>
    </location>
</feature>
<protein>
    <recommendedName>
        <fullName evidence="7">Rhodopsin domain-containing protein</fullName>
    </recommendedName>
</protein>
<evidence type="ECO:0000256" key="5">
    <source>
        <dbReference type="ARBA" id="ARBA00038359"/>
    </source>
</evidence>
<feature type="transmembrane region" description="Helical" evidence="6">
    <location>
        <begin position="210"/>
        <end position="228"/>
    </location>
</feature>
<proteinExistence type="inferred from homology"/>
<sequence length="357" mass="40032">MKELATSGRENLGMAIAMLILAVISVGFRFAVKLSVRMPLIAADWLVFGALATFCVYVAVFISYIVAGPGPGSLNIPWMMKQPGGEDWTRFFYKNLLKIEVFYIITLTFLKYSILALYHQLFSVSRLFRLLNFATAGACTTWFIIILFVAIFQCSPVHMYWDAFASLDYCMSSSKIWLGAELSNFFLDVVILFLPVLMISRLNLTREKKWSLSGIFLIGGLVCIASMVKVGYSWRPAWSHYPALPAGMILMSLQLGLAFLCTCLPTYAPLLQPARARMRSLEREYTSDSQNKGWKIHIPGLSSKKSAYSGKTGSLNDIPAGTYEQMPDQQDLGEFQFEMCDIENGPRSTARQSARPK</sequence>
<comment type="similarity">
    <text evidence="5">Belongs to the SAT4 family.</text>
</comment>
<keyword evidence="4 6" id="KW-0472">Membrane</keyword>
<comment type="subcellular location">
    <subcellularLocation>
        <location evidence="1">Membrane</location>
        <topology evidence="1">Multi-pass membrane protein</topology>
    </subcellularLocation>
</comment>
<dbReference type="GO" id="GO:0016020">
    <property type="term" value="C:membrane"/>
    <property type="evidence" value="ECO:0007669"/>
    <property type="project" value="UniProtKB-SubCell"/>
</dbReference>
<feature type="transmembrane region" description="Helical" evidence="6">
    <location>
        <begin position="248"/>
        <end position="270"/>
    </location>
</feature>
<organism evidence="8 9">
    <name type="scientific">Penicillium chermesinum</name>
    <dbReference type="NCBI Taxonomy" id="63820"/>
    <lineage>
        <taxon>Eukaryota</taxon>
        <taxon>Fungi</taxon>
        <taxon>Dikarya</taxon>
        <taxon>Ascomycota</taxon>
        <taxon>Pezizomycotina</taxon>
        <taxon>Eurotiomycetes</taxon>
        <taxon>Eurotiomycetidae</taxon>
        <taxon>Eurotiales</taxon>
        <taxon>Aspergillaceae</taxon>
        <taxon>Penicillium</taxon>
    </lineage>
</organism>
<dbReference type="OrthoDB" id="2988756at2759"/>
<evidence type="ECO:0000256" key="4">
    <source>
        <dbReference type="ARBA" id="ARBA00023136"/>
    </source>
</evidence>
<dbReference type="InterPro" id="IPR052337">
    <property type="entry name" value="SAT4-like"/>
</dbReference>